<dbReference type="Pfam" id="PF13638">
    <property type="entry name" value="PIN_4"/>
    <property type="match status" value="1"/>
</dbReference>
<keyword evidence="3" id="KW-0378">Hydrolase</keyword>
<evidence type="ECO:0000256" key="2">
    <source>
        <dbReference type="ARBA" id="ARBA00022723"/>
    </source>
</evidence>
<evidence type="ECO:0000259" key="5">
    <source>
        <dbReference type="Pfam" id="PF13638"/>
    </source>
</evidence>
<dbReference type="RefSeq" id="WP_191766925.1">
    <property type="nucleotide sequence ID" value="NZ_JACSPM010000004.1"/>
</dbReference>
<sequence length="104" mass="11791">MDWDDVVDEITREANFVVPIQVVEELDRQKDRGQGDARNNARVALKWLDDVVGSGNGSASFRPEDSDSKPRFACGWTITSGSRLPRWIETLSIERCNWRPTAAR</sequence>
<comment type="caution">
    <text evidence="6">The sequence shown here is derived from an EMBL/GenBank/DDBJ whole genome shotgun (WGS) entry which is preliminary data.</text>
</comment>
<keyword evidence="1" id="KW-0540">Nuclease</keyword>
<evidence type="ECO:0000256" key="1">
    <source>
        <dbReference type="ARBA" id="ARBA00022722"/>
    </source>
</evidence>
<reference evidence="6 7" key="1">
    <citation type="submission" date="2020-08" db="EMBL/GenBank/DDBJ databases">
        <title>A Genomic Blueprint of the Chicken Gut Microbiome.</title>
        <authorList>
            <person name="Gilroy R."/>
            <person name="Ravi A."/>
            <person name="Getino M."/>
            <person name="Pursley I."/>
            <person name="Horton D.L."/>
            <person name="Alikhan N.-F."/>
            <person name="Baker D."/>
            <person name="Gharbi K."/>
            <person name="Hall N."/>
            <person name="Watson M."/>
            <person name="Adriaenssens E.M."/>
            <person name="Foster-Nyarko E."/>
            <person name="Jarju S."/>
            <person name="Secka A."/>
            <person name="Antonio M."/>
            <person name="Oren A."/>
            <person name="Chaudhuri R."/>
            <person name="La Ragione R.M."/>
            <person name="Hildebrand F."/>
            <person name="Pallen M.J."/>
        </authorList>
    </citation>
    <scope>NUCLEOTIDE SEQUENCE [LARGE SCALE GENOMIC DNA]</scope>
    <source>
        <strain evidence="6 7">Sa1CUA4</strain>
    </source>
</reference>
<organism evidence="6 7">
    <name type="scientific">Microbacterium gallinarum</name>
    <dbReference type="NCBI Taxonomy" id="2762209"/>
    <lineage>
        <taxon>Bacteria</taxon>
        <taxon>Bacillati</taxon>
        <taxon>Actinomycetota</taxon>
        <taxon>Actinomycetes</taxon>
        <taxon>Micrococcales</taxon>
        <taxon>Microbacteriaceae</taxon>
        <taxon>Microbacterium</taxon>
    </lineage>
</organism>
<evidence type="ECO:0000313" key="7">
    <source>
        <dbReference type="Proteomes" id="UP000602532"/>
    </source>
</evidence>
<name>A0ABR8X5J5_9MICO</name>
<keyword evidence="7" id="KW-1185">Reference proteome</keyword>
<keyword evidence="2" id="KW-0479">Metal-binding</keyword>
<evidence type="ECO:0000256" key="4">
    <source>
        <dbReference type="ARBA" id="ARBA00022842"/>
    </source>
</evidence>
<proteinExistence type="predicted"/>
<dbReference type="Proteomes" id="UP000602532">
    <property type="component" value="Unassembled WGS sequence"/>
</dbReference>
<dbReference type="InterPro" id="IPR002716">
    <property type="entry name" value="PIN_dom"/>
</dbReference>
<keyword evidence="4" id="KW-0460">Magnesium</keyword>
<protein>
    <recommendedName>
        <fullName evidence="5">PIN domain-containing protein</fullName>
    </recommendedName>
</protein>
<dbReference type="EMBL" id="JACSPM010000004">
    <property type="protein sequence ID" value="MBD8024600.1"/>
    <property type="molecule type" value="Genomic_DNA"/>
</dbReference>
<evidence type="ECO:0000256" key="3">
    <source>
        <dbReference type="ARBA" id="ARBA00022801"/>
    </source>
</evidence>
<dbReference type="Gene3D" id="3.40.50.1010">
    <property type="entry name" value="5'-nuclease"/>
    <property type="match status" value="1"/>
</dbReference>
<feature type="domain" description="PIN" evidence="5">
    <location>
        <begin position="7"/>
        <end position="67"/>
    </location>
</feature>
<evidence type="ECO:0000313" key="6">
    <source>
        <dbReference type="EMBL" id="MBD8024600.1"/>
    </source>
</evidence>
<accession>A0ABR8X5J5</accession>
<gene>
    <name evidence="6" type="ORF">H9622_13515</name>
</gene>